<dbReference type="InterPro" id="IPR050237">
    <property type="entry name" value="ATP-dep_AMP-bd_enzyme"/>
</dbReference>
<dbReference type="PANTHER" id="PTHR43767:SF1">
    <property type="entry name" value="NONRIBOSOMAL PEPTIDE SYNTHASE PES1 (EUROFUNG)-RELATED"/>
    <property type="match status" value="1"/>
</dbReference>
<keyword evidence="3" id="KW-1185">Reference proteome</keyword>
<dbReference type="AlphaFoldDB" id="A0A8H9IT02"/>
<name>A0A8H9IT02_9PSEU</name>
<dbReference type="InterPro" id="IPR045851">
    <property type="entry name" value="AMP-bd_C_sf"/>
</dbReference>
<dbReference type="PANTHER" id="PTHR43767">
    <property type="entry name" value="LONG-CHAIN-FATTY-ACID--COA LIGASE"/>
    <property type="match status" value="1"/>
</dbReference>
<dbReference type="OrthoDB" id="2472181at2"/>
<dbReference type="InterPro" id="IPR020845">
    <property type="entry name" value="AMP-binding_CS"/>
</dbReference>
<feature type="domain" description="AMP-dependent synthetase/ligase" evidence="1">
    <location>
        <begin position="14"/>
        <end position="360"/>
    </location>
</feature>
<evidence type="ECO:0000259" key="1">
    <source>
        <dbReference type="Pfam" id="PF00501"/>
    </source>
</evidence>
<reference evidence="2" key="1">
    <citation type="journal article" date="2014" name="Int. J. Syst. Evol. Microbiol.">
        <title>Complete genome sequence of Corynebacterium casei LMG S-19264T (=DSM 44701T), isolated from a smear-ripened cheese.</title>
        <authorList>
            <consortium name="US DOE Joint Genome Institute (JGI-PGF)"/>
            <person name="Walter F."/>
            <person name="Albersmeier A."/>
            <person name="Kalinowski J."/>
            <person name="Ruckert C."/>
        </authorList>
    </citation>
    <scope>NUCLEOTIDE SEQUENCE</scope>
    <source>
        <strain evidence="2">CGMCC 4.7679</strain>
    </source>
</reference>
<keyword evidence="2" id="KW-0436">Ligase</keyword>
<dbReference type="Proteomes" id="UP000658656">
    <property type="component" value="Unassembled WGS sequence"/>
</dbReference>
<dbReference type="EMBL" id="BNAV01000002">
    <property type="protein sequence ID" value="GHF48589.1"/>
    <property type="molecule type" value="Genomic_DNA"/>
</dbReference>
<dbReference type="InterPro" id="IPR000873">
    <property type="entry name" value="AMP-dep_synth/lig_dom"/>
</dbReference>
<dbReference type="InterPro" id="IPR042099">
    <property type="entry name" value="ANL_N_sf"/>
</dbReference>
<dbReference type="Gene3D" id="3.30.300.30">
    <property type="match status" value="1"/>
</dbReference>
<protein>
    <submittedName>
        <fullName evidence="2">AMP-dependent ligase</fullName>
    </submittedName>
</protein>
<dbReference type="Gene3D" id="3.40.50.12780">
    <property type="entry name" value="N-terminal domain of ligase-like"/>
    <property type="match status" value="1"/>
</dbReference>
<reference evidence="2" key="2">
    <citation type="submission" date="2020-09" db="EMBL/GenBank/DDBJ databases">
        <authorList>
            <person name="Sun Q."/>
            <person name="Zhou Y."/>
        </authorList>
    </citation>
    <scope>NUCLEOTIDE SEQUENCE</scope>
    <source>
        <strain evidence="2">CGMCC 4.7679</strain>
    </source>
</reference>
<accession>A0A8H9IT02</accession>
<evidence type="ECO:0000313" key="2">
    <source>
        <dbReference type="EMBL" id="GHF48589.1"/>
    </source>
</evidence>
<evidence type="ECO:0000313" key="3">
    <source>
        <dbReference type="Proteomes" id="UP000658656"/>
    </source>
</evidence>
<gene>
    <name evidence="2" type="ORF">GCM10017566_22380</name>
</gene>
<comment type="caution">
    <text evidence="2">The sequence shown here is derived from an EMBL/GenBank/DDBJ whole genome shotgun (WGS) entry which is preliminary data.</text>
</comment>
<organism evidence="2 3">
    <name type="scientific">Amycolatopsis bartoniae</name>
    <dbReference type="NCBI Taxonomy" id="941986"/>
    <lineage>
        <taxon>Bacteria</taxon>
        <taxon>Bacillati</taxon>
        <taxon>Actinomycetota</taxon>
        <taxon>Actinomycetes</taxon>
        <taxon>Pseudonocardiales</taxon>
        <taxon>Pseudonocardiaceae</taxon>
        <taxon>Amycolatopsis</taxon>
    </lineage>
</organism>
<dbReference type="SUPFAM" id="SSF56801">
    <property type="entry name" value="Acetyl-CoA synthetase-like"/>
    <property type="match status" value="1"/>
</dbReference>
<proteinExistence type="predicted"/>
<dbReference type="PROSITE" id="PS00455">
    <property type="entry name" value="AMP_BINDING"/>
    <property type="match status" value="1"/>
</dbReference>
<dbReference type="GO" id="GO:0016878">
    <property type="term" value="F:acid-thiol ligase activity"/>
    <property type="evidence" value="ECO:0007669"/>
    <property type="project" value="UniProtKB-ARBA"/>
</dbReference>
<dbReference type="RefSeq" id="WP_145934768.1">
    <property type="nucleotide sequence ID" value="NZ_BNAV01000002.1"/>
</dbReference>
<sequence>MTAERDLLHLALDDAERRVPGATAIRDAAGDWTYRQLARFSREFAAWLVRLGIGRGDRILVQLPAGRRMAGMLFGVSRAGGVFVPVNPATKAFHLRSIAADADPALVVTSAEAVRMWHGIVDVPVVELDELTCELQGEQVAGPTVHVSSSADPAVLIYTSGSTGTPKAVVCPHRQVMFACRTLVAVLGYHAEDVVFCRFPLSWDYGLYKVLMTCLAGCTIVLADGESDLRLLGRMRETGTTVVPIVPSFAGMILRLARRERGILPPIRMFTNTGAALAPAVADELSLRFPGARVIRQYGQTEAKRITVMPPEEHGERPGSVGRPLPGTHVSILDPHGGEVPVGEIGEIVVSGPNVMDGYWRNSEATRKVFRRDEADGSIRLHTGDYGFVDEDGYLYFHGRHDEVFKRKGIRMSTVEIEHAATDIPGVEAAAVLPPGDSHDLAIFVESTASVAKVLDGLRERLEPAKVPVICRVVAALPRTVHGKSARQALARLLERGDP</sequence>
<dbReference type="Pfam" id="PF00501">
    <property type="entry name" value="AMP-binding"/>
    <property type="match status" value="1"/>
</dbReference>